<feature type="compositionally biased region" description="Acidic residues" evidence="1">
    <location>
        <begin position="145"/>
        <end position="159"/>
    </location>
</feature>
<reference evidence="2" key="1">
    <citation type="submission" date="2020-05" db="EMBL/GenBank/DDBJ databases">
        <title>Phylogenomic resolution of chytrid fungi.</title>
        <authorList>
            <person name="Stajich J.E."/>
            <person name="Amses K."/>
            <person name="Simmons R."/>
            <person name="Seto K."/>
            <person name="Myers J."/>
            <person name="Bonds A."/>
            <person name="Quandt C.A."/>
            <person name="Barry K."/>
            <person name="Liu P."/>
            <person name="Grigoriev I."/>
            <person name="Longcore J.E."/>
            <person name="James T.Y."/>
        </authorList>
    </citation>
    <scope>NUCLEOTIDE SEQUENCE</scope>
    <source>
        <strain evidence="2">JEL0318</strain>
    </source>
</reference>
<dbReference type="AlphaFoldDB" id="A0AAD5X1T9"/>
<name>A0AAD5X1T9_9FUNG</name>
<feature type="region of interest" description="Disordered" evidence="1">
    <location>
        <begin position="127"/>
        <end position="174"/>
    </location>
</feature>
<evidence type="ECO:0000256" key="1">
    <source>
        <dbReference type="SAM" id="MobiDB-lite"/>
    </source>
</evidence>
<gene>
    <name evidence="2" type="ORF">HK097_007140</name>
</gene>
<evidence type="ECO:0000313" key="3">
    <source>
        <dbReference type="Proteomes" id="UP001212841"/>
    </source>
</evidence>
<feature type="compositionally biased region" description="Low complexity" evidence="1">
    <location>
        <begin position="212"/>
        <end position="232"/>
    </location>
</feature>
<comment type="caution">
    <text evidence="2">The sequence shown here is derived from an EMBL/GenBank/DDBJ whole genome shotgun (WGS) entry which is preliminary data.</text>
</comment>
<accession>A0AAD5X1T9</accession>
<dbReference type="Proteomes" id="UP001212841">
    <property type="component" value="Unassembled WGS sequence"/>
</dbReference>
<protein>
    <submittedName>
        <fullName evidence="2">Uncharacterized protein</fullName>
    </submittedName>
</protein>
<evidence type="ECO:0000313" key="2">
    <source>
        <dbReference type="EMBL" id="KAJ3051851.1"/>
    </source>
</evidence>
<organism evidence="2 3">
    <name type="scientific">Rhizophlyctis rosea</name>
    <dbReference type="NCBI Taxonomy" id="64517"/>
    <lineage>
        <taxon>Eukaryota</taxon>
        <taxon>Fungi</taxon>
        <taxon>Fungi incertae sedis</taxon>
        <taxon>Chytridiomycota</taxon>
        <taxon>Chytridiomycota incertae sedis</taxon>
        <taxon>Chytridiomycetes</taxon>
        <taxon>Rhizophlyctidales</taxon>
        <taxon>Rhizophlyctidaceae</taxon>
        <taxon>Rhizophlyctis</taxon>
    </lineage>
</organism>
<sequence length="417" mass="45360">MDLFIRLHQYAFQPGVHRPNPYVDQSKLNLNNFVRDVFGAPQDTPIHSTIEMSPYAYCESPANSSTWGDSPERFQNDPVTPVSVQSRVPALAYPSSEGDAEEYCNNTSKGKIESNLRYQYDDMRTPVPTRRSSAYPPVLMHSSSLDDDYASDPECDEAEPAMSETPFLPSSPLPTPVELLEEAYVDLSPCGDEASDNLASLLLGDRQRRESSASSTSTSSSVASTTSEDTVASVSTESVKSSHSYAANLFECAFSPKDTESAAEEEVVQSDSRGGKRLRKTSGGTVAKRVRQAGVRRVLARASSGTPQPVSEDSYDDSDAGSVYSWSSKEADEDCKIIPTSKRVPVPPTPTNTIFNSHEPKRPSFLRSQSASSLPAPVHKRLARNPVGLRRTASLDDAPQVLVNPSSIFGPSPRAQR</sequence>
<feature type="region of interest" description="Disordered" evidence="1">
    <location>
        <begin position="263"/>
        <end position="323"/>
    </location>
</feature>
<dbReference type="EMBL" id="JADGJD010000351">
    <property type="protein sequence ID" value="KAJ3051851.1"/>
    <property type="molecule type" value="Genomic_DNA"/>
</dbReference>
<keyword evidence="3" id="KW-1185">Reference proteome</keyword>
<proteinExistence type="predicted"/>
<feature type="region of interest" description="Disordered" evidence="1">
    <location>
        <begin position="340"/>
        <end position="417"/>
    </location>
</feature>
<feature type="region of interest" description="Disordered" evidence="1">
    <location>
        <begin position="206"/>
        <end position="232"/>
    </location>
</feature>